<evidence type="ECO:0000313" key="2">
    <source>
        <dbReference type="EMBL" id="TFB87265.1"/>
    </source>
</evidence>
<proteinExistence type="predicted"/>
<keyword evidence="1" id="KW-0812">Transmembrane</keyword>
<dbReference type="RefSeq" id="WP_134534421.1">
    <property type="nucleotide sequence ID" value="NZ_SOFG01000011.1"/>
</dbReference>
<accession>A0ABY2IFJ4</accession>
<evidence type="ECO:0000256" key="1">
    <source>
        <dbReference type="SAM" id="Phobius"/>
    </source>
</evidence>
<keyword evidence="1" id="KW-1133">Transmembrane helix</keyword>
<evidence type="ECO:0000313" key="3">
    <source>
        <dbReference type="Proteomes" id="UP000297608"/>
    </source>
</evidence>
<organism evidence="2 3">
    <name type="scientific">Cryobacterium algoricola</name>
    <dbReference type="NCBI Taxonomy" id="1259183"/>
    <lineage>
        <taxon>Bacteria</taxon>
        <taxon>Bacillati</taxon>
        <taxon>Actinomycetota</taxon>
        <taxon>Actinomycetes</taxon>
        <taxon>Micrococcales</taxon>
        <taxon>Microbacteriaceae</taxon>
        <taxon>Cryobacterium</taxon>
    </lineage>
</organism>
<keyword evidence="1" id="KW-0472">Membrane</keyword>
<dbReference type="EMBL" id="SOFG01000011">
    <property type="protein sequence ID" value="TFB87265.1"/>
    <property type="molecule type" value="Genomic_DNA"/>
</dbReference>
<dbReference type="Proteomes" id="UP000297608">
    <property type="component" value="Unassembled WGS sequence"/>
</dbReference>
<feature type="transmembrane region" description="Helical" evidence="1">
    <location>
        <begin position="136"/>
        <end position="158"/>
    </location>
</feature>
<keyword evidence="3" id="KW-1185">Reference proteome</keyword>
<reference evidence="2 3" key="1">
    <citation type="submission" date="2019-03" db="EMBL/GenBank/DDBJ databases">
        <title>Genomics of glacier-inhabiting Cryobacterium strains.</title>
        <authorList>
            <person name="Liu Q."/>
            <person name="Xin Y.-H."/>
        </authorList>
    </citation>
    <scope>NUCLEOTIDE SEQUENCE [LARGE SCALE GENOMIC DNA]</scope>
    <source>
        <strain evidence="2 3">MDB2-B</strain>
    </source>
</reference>
<name>A0ABY2IFJ4_9MICO</name>
<evidence type="ECO:0008006" key="4">
    <source>
        <dbReference type="Google" id="ProtNLM"/>
    </source>
</evidence>
<protein>
    <recommendedName>
        <fullName evidence="4">DUF1707 domain-containing protein</fullName>
    </recommendedName>
</protein>
<sequence>MNLLDHARIIRATLSYDAWLDFAGVPGRRRRDLRRELRANLSDAAALVGSREAVRGLGSTRAMAAAASAPDPTRPHWTVAFTIGMSLFGLSVLAETLAALSWVDGARAATPESPVSGSLTFFPGSTLAYSPSADGFSLSINFGWVCLAVGLVAFVIAAQPWRLLIRRTASLSQ</sequence>
<gene>
    <name evidence="2" type="ORF">E3O44_09065</name>
</gene>
<feature type="transmembrane region" description="Helical" evidence="1">
    <location>
        <begin position="79"/>
        <end position="103"/>
    </location>
</feature>
<comment type="caution">
    <text evidence="2">The sequence shown here is derived from an EMBL/GenBank/DDBJ whole genome shotgun (WGS) entry which is preliminary data.</text>
</comment>